<evidence type="ECO:0000313" key="1">
    <source>
        <dbReference type="EMBL" id="PTX20054.1"/>
    </source>
</evidence>
<gene>
    <name evidence="1" type="ORF">C8N40_103126</name>
</gene>
<dbReference type="EMBL" id="QBKI01000003">
    <property type="protein sequence ID" value="PTX20054.1"/>
    <property type="molecule type" value="Genomic_DNA"/>
</dbReference>
<comment type="caution">
    <text evidence="1">The sequence shown here is derived from an EMBL/GenBank/DDBJ whole genome shotgun (WGS) entry which is preliminary data.</text>
</comment>
<evidence type="ECO:0000313" key="2">
    <source>
        <dbReference type="Proteomes" id="UP000244225"/>
    </source>
</evidence>
<dbReference type="Proteomes" id="UP000244225">
    <property type="component" value="Unassembled WGS sequence"/>
</dbReference>
<protein>
    <submittedName>
        <fullName evidence="1">Uncharacterized protein</fullName>
    </submittedName>
</protein>
<dbReference type="AlphaFoldDB" id="A0A2T5YL74"/>
<keyword evidence="2" id="KW-1185">Reference proteome</keyword>
<proteinExistence type="predicted"/>
<reference evidence="1 2" key="1">
    <citation type="submission" date="2018-04" db="EMBL/GenBank/DDBJ databases">
        <title>Genomic Encyclopedia of Archaeal and Bacterial Type Strains, Phase II (KMG-II): from individual species to whole genera.</title>
        <authorList>
            <person name="Goeker M."/>
        </authorList>
    </citation>
    <scope>NUCLEOTIDE SEQUENCE [LARGE SCALE GENOMIC DNA]</scope>
    <source>
        <strain evidence="1 2">DSM 100162</strain>
    </source>
</reference>
<name>A0A2T5YL74_9BACT</name>
<sequence>MPAILKEIWLILSGYTFKKYKGRCGFLKITNFE</sequence>
<accession>A0A2T5YL74</accession>
<organism evidence="1 2">
    <name type="scientific">Pontibacter mucosus</name>
    <dbReference type="NCBI Taxonomy" id="1649266"/>
    <lineage>
        <taxon>Bacteria</taxon>
        <taxon>Pseudomonadati</taxon>
        <taxon>Bacteroidota</taxon>
        <taxon>Cytophagia</taxon>
        <taxon>Cytophagales</taxon>
        <taxon>Hymenobacteraceae</taxon>
        <taxon>Pontibacter</taxon>
    </lineage>
</organism>